<dbReference type="InterPro" id="IPR002347">
    <property type="entry name" value="SDR_fam"/>
</dbReference>
<evidence type="ECO:0000256" key="2">
    <source>
        <dbReference type="ARBA" id="ARBA00023002"/>
    </source>
</evidence>
<dbReference type="Proteomes" id="UP000001351">
    <property type="component" value="Chromosome"/>
</dbReference>
<name>Q09CL3_STIAD</name>
<dbReference type="PANTHER" id="PTHR43115">
    <property type="entry name" value="DEHYDROGENASE/REDUCTASE SDR FAMILY MEMBER 11"/>
    <property type="match status" value="1"/>
</dbReference>
<evidence type="ECO:0000313" key="6">
    <source>
        <dbReference type="Proteomes" id="UP000032702"/>
    </source>
</evidence>
<dbReference type="eggNOG" id="COG4221">
    <property type="taxonomic scope" value="Bacteria"/>
</dbReference>
<evidence type="ECO:0000313" key="5">
    <source>
        <dbReference type="Proteomes" id="UP000001351"/>
    </source>
</evidence>
<dbReference type="Gene3D" id="3.40.50.720">
    <property type="entry name" value="NAD(P)-binding Rossmann-like Domain"/>
    <property type="match status" value="1"/>
</dbReference>
<gene>
    <name evidence="3" type="ordered locus">STAUR_2221</name>
    <name evidence="4" type="ORF">STIAU_2115</name>
</gene>
<dbReference type="InterPro" id="IPR036291">
    <property type="entry name" value="NAD(P)-bd_dom_sf"/>
</dbReference>
<dbReference type="GO" id="GO:0016491">
    <property type="term" value="F:oxidoreductase activity"/>
    <property type="evidence" value="ECO:0007669"/>
    <property type="project" value="UniProtKB-KW"/>
</dbReference>
<dbReference type="Proteomes" id="UP000032702">
    <property type="component" value="Unassembled WGS sequence"/>
</dbReference>
<evidence type="ECO:0000256" key="1">
    <source>
        <dbReference type="ARBA" id="ARBA00006484"/>
    </source>
</evidence>
<dbReference type="STRING" id="378806.STAUR_2221"/>
<proteinExistence type="inferred from homology"/>
<accession>Q09CL3</accession>
<dbReference type="OrthoDB" id="658698at2"/>
<evidence type="ECO:0000313" key="3">
    <source>
        <dbReference type="EMBL" id="ADO70025.1"/>
    </source>
</evidence>
<sequence>MDIQGKVVAITGASRGIGEAAARLLAEQGARVVMGAWRTAHLEALAAGLVQKGGEVAFRRLDVTQREAEAIARVMAFAIGQPADIDVNELVVRPTAQAY</sequence>
<dbReference type="RefSeq" id="WP_002610316.1">
    <property type="nucleotide sequence ID" value="NC_014623.1"/>
</dbReference>
<dbReference type="EMBL" id="CP002271">
    <property type="protein sequence ID" value="ADO70025.1"/>
    <property type="molecule type" value="Genomic_DNA"/>
</dbReference>
<dbReference type="AlphaFoldDB" id="Q09CL3"/>
<dbReference type="SUPFAM" id="SSF51735">
    <property type="entry name" value="NAD(P)-binding Rossmann-fold domains"/>
    <property type="match status" value="1"/>
</dbReference>
<dbReference type="PATRIC" id="fig|378806.16.peg.8993"/>
<dbReference type="PANTHER" id="PTHR43115:SF4">
    <property type="entry name" value="DEHYDROGENASE_REDUCTASE SDR FAMILY MEMBER 11"/>
    <property type="match status" value="1"/>
</dbReference>
<keyword evidence="5" id="KW-1185">Reference proteome</keyword>
<reference evidence="3 5" key="2">
    <citation type="journal article" date="2011" name="Mol. Biol. Evol.">
        <title>Comparative genomic analysis of fruiting body formation in Myxococcales.</title>
        <authorList>
            <person name="Huntley S."/>
            <person name="Hamann N."/>
            <person name="Wegener-Feldbrugge S."/>
            <person name="Treuner-Lange A."/>
            <person name="Kube M."/>
            <person name="Reinhardt R."/>
            <person name="Klages S."/>
            <person name="Muller R."/>
            <person name="Ronning C.M."/>
            <person name="Nierman W.C."/>
            <person name="Sogaard-Andersen L."/>
        </authorList>
    </citation>
    <scope>NUCLEOTIDE SEQUENCE [LARGE SCALE GENOMIC DNA]</scope>
    <source>
        <strain evidence="3 5">DW4/3-1</strain>
    </source>
</reference>
<dbReference type="HOGENOM" id="CLU_010194_2_19_7"/>
<evidence type="ECO:0000313" key="4">
    <source>
        <dbReference type="EMBL" id="EAU69506.1"/>
    </source>
</evidence>
<comment type="similarity">
    <text evidence="1">Belongs to the short-chain dehydrogenases/reductases (SDR) family.</text>
</comment>
<dbReference type="KEGG" id="sur:STAUR_2221"/>
<dbReference type="EMBL" id="AAMD01000005">
    <property type="protein sequence ID" value="EAU69506.1"/>
    <property type="molecule type" value="Genomic_DNA"/>
</dbReference>
<dbReference type="Pfam" id="PF00106">
    <property type="entry name" value="adh_short"/>
    <property type="match status" value="1"/>
</dbReference>
<organism evidence="4 6">
    <name type="scientific">Stigmatella aurantiaca (strain DW4/3-1)</name>
    <dbReference type="NCBI Taxonomy" id="378806"/>
    <lineage>
        <taxon>Bacteria</taxon>
        <taxon>Pseudomonadati</taxon>
        <taxon>Myxococcota</taxon>
        <taxon>Myxococcia</taxon>
        <taxon>Myxococcales</taxon>
        <taxon>Cystobacterineae</taxon>
        <taxon>Archangiaceae</taxon>
        <taxon>Stigmatella</taxon>
    </lineage>
</organism>
<protein>
    <submittedName>
        <fullName evidence="4">Short-chain dehydrogenase/oxidoreductase</fullName>
    </submittedName>
    <submittedName>
        <fullName evidence="3">Short-chain dehydrogenase/reductase family protein</fullName>
    </submittedName>
</protein>
<keyword evidence="2" id="KW-0560">Oxidoreductase</keyword>
<reference evidence="4 6" key="1">
    <citation type="submission" date="2006-04" db="EMBL/GenBank/DDBJ databases">
        <authorList>
            <person name="Nierman W.C."/>
        </authorList>
    </citation>
    <scope>NUCLEOTIDE SEQUENCE [LARGE SCALE GENOMIC DNA]</scope>
    <source>
        <strain evidence="4 6">DW4/3-1</strain>
    </source>
</reference>